<evidence type="ECO:0000259" key="1">
    <source>
        <dbReference type="PROSITE" id="PS50191"/>
    </source>
</evidence>
<dbReference type="Proteomes" id="UP000886520">
    <property type="component" value="Chromosome 1"/>
</dbReference>
<sequence>MSSALSSESFKPHPLQLAELTERFLQAWRALKTMRHRKWGFCDCACRNLIRNQRRLMKEPLQESEIANELKKDKAFVQGVDKKGRKIMVLLGARHLTSDRDLGEFERFGIFLLDKLSSLSGDLDKFVGVIDMKGIGYRNMDIKGFLSGLEILQDHYPERLGKLFFVHCPSLFWVIWRICYPFIDPNVREKLVFVDDDGQIKETLLQDIDITQLPVEYGGMLPMVPLRNVKAPT</sequence>
<dbReference type="Pfam" id="PF00650">
    <property type="entry name" value="CRAL_TRIO"/>
    <property type="match status" value="1"/>
</dbReference>
<organism evidence="2 3">
    <name type="scientific">Adiantum capillus-veneris</name>
    <name type="common">Maidenhair fern</name>
    <dbReference type="NCBI Taxonomy" id="13818"/>
    <lineage>
        <taxon>Eukaryota</taxon>
        <taxon>Viridiplantae</taxon>
        <taxon>Streptophyta</taxon>
        <taxon>Embryophyta</taxon>
        <taxon>Tracheophyta</taxon>
        <taxon>Polypodiopsida</taxon>
        <taxon>Polypodiidae</taxon>
        <taxon>Polypodiales</taxon>
        <taxon>Pteridineae</taxon>
        <taxon>Pteridaceae</taxon>
        <taxon>Vittarioideae</taxon>
        <taxon>Adiantum</taxon>
    </lineage>
</organism>
<evidence type="ECO:0000313" key="2">
    <source>
        <dbReference type="EMBL" id="KAI5083994.1"/>
    </source>
</evidence>
<protein>
    <recommendedName>
        <fullName evidence="1">CRAL-TRIO domain-containing protein</fullName>
    </recommendedName>
</protein>
<dbReference type="InterPro" id="IPR036865">
    <property type="entry name" value="CRAL-TRIO_dom_sf"/>
</dbReference>
<dbReference type="OrthoDB" id="1434354at2759"/>
<dbReference type="SUPFAM" id="SSF52087">
    <property type="entry name" value="CRAL/TRIO domain"/>
    <property type="match status" value="1"/>
</dbReference>
<dbReference type="EMBL" id="JABFUD020000001">
    <property type="protein sequence ID" value="KAI5083994.1"/>
    <property type="molecule type" value="Genomic_DNA"/>
</dbReference>
<keyword evidence="3" id="KW-1185">Reference proteome</keyword>
<dbReference type="AlphaFoldDB" id="A0A9D4ZQB4"/>
<dbReference type="Gene3D" id="3.40.525.10">
    <property type="entry name" value="CRAL-TRIO lipid binding domain"/>
    <property type="match status" value="1"/>
</dbReference>
<accession>A0A9D4ZQB4</accession>
<evidence type="ECO:0000313" key="3">
    <source>
        <dbReference type="Proteomes" id="UP000886520"/>
    </source>
</evidence>
<dbReference type="PANTHER" id="PTHR46277:SF3">
    <property type="entry name" value="BINDING PROTEIN, PUTATIVE-RELATED"/>
    <property type="match status" value="1"/>
</dbReference>
<feature type="domain" description="CRAL-TRIO" evidence="1">
    <location>
        <begin position="63"/>
        <end position="225"/>
    </location>
</feature>
<comment type="caution">
    <text evidence="2">The sequence shown here is derived from an EMBL/GenBank/DDBJ whole genome shotgun (WGS) entry which is preliminary data.</text>
</comment>
<dbReference type="CDD" id="cd00170">
    <property type="entry name" value="SEC14"/>
    <property type="match status" value="1"/>
</dbReference>
<proteinExistence type="predicted"/>
<dbReference type="PANTHER" id="PTHR46277">
    <property type="entry name" value="OS03G0850700 PROTEIN"/>
    <property type="match status" value="1"/>
</dbReference>
<name>A0A9D4ZQB4_ADICA</name>
<gene>
    <name evidence="2" type="ORF">GOP47_0000163</name>
</gene>
<reference evidence="2" key="1">
    <citation type="submission" date="2021-01" db="EMBL/GenBank/DDBJ databases">
        <title>Adiantum capillus-veneris genome.</title>
        <authorList>
            <person name="Fang Y."/>
            <person name="Liao Q."/>
        </authorList>
    </citation>
    <scope>NUCLEOTIDE SEQUENCE</scope>
    <source>
        <strain evidence="2">H3</strain>
        <tissue evidence="2">Leaf</tissue>
    </source>
</reference>
<dbReference type="PROSITE" id="PS50191">
    <property type="entry name" value="CRAL_TRIO"/>
    <property type="match status" value="1"/>
</dbReference>
<dbReference type="SMART" id="SM00516">
    <property type="entry name" value="SEC14"/>
    <property type="match status" value="1"/>
</dbReference>
<dbReference type="InterPro" id="IPR001251">
    <property type="entry name" value="CRAL-TRIO_dom"/>
</dbReference>